<comment type="caution">
    <text evidence="4">The sequence shown here is derived from an EMBL/GenBank/DDBJ whole genome shotgun (WGS) entry which is preliminary data.</text>
</comment>
<accession>A0A014QY61</accession>
<protein>
    <submittedName>
        <fullName evidence="4">Zn(2)-Cys(6) zinc finger domain protein</fullName>
    </submittedName>
</protein>
<dbReference type="PROSITE" id="PS50048">
    <property type="entry name" value="ZN2_CY6_FUNGAL_2"/>
    <property type="match status" value="1"/>
</dbReference>
<organism evidence="4 5">
    <name type="scientific">Metarhizium robertsii</name>
    <dbReference type="NCBI Taxonomy" id="568076"/>
    <lineage>
        <taxon>Eukaryota</taxon>
        <taxon>Fungi</taxon>
        <taxon>Dikarya</taxon>
        <taxon>Ascomycota</taxon>
        <taxon>Pezizomycotina</taxon>
        <taxon>Sordariomycetes</taxon>
        <taxon>Hypocreomycetidae</taxon>
        <taxon>Hypocreales</taxon>
        <taxon>Clavicipitaceae</taxon>
        <taxon>Metarhizium</taxon>
    </lineage>
</organism>
<dbReference type="InterPro" id="IPR001138">
    <property type="entry name" value="Zn2Cys6_DnaBD"/>
</dbReference>
<dbReference type="Proteomes" id="UP000030151">
    <property type="component" value="Unassembled WGS sequence"/>
</dbReference>
<dbReference type="HOGENOM" id="CLU_024934_2_0_1"/>
<feature type="region of interest" description="Disordered" evidence="2">
    <location>
        <begin position="58"/>
        <end position="139"/>
    </location>
</feature>
<feature type="domain" description="Zn(2)-C6 fungal-type" evidence="3">
    <location>
        <begin position="26"/>
        <end position="56"/>
    </location>
</feature>
<feature type="region of interest" description="Disordered" evidence="2">
    <location>
        <begin position="1"/>
        <end position="28"/>
    </location>
</feature>
<sequence length="483" mass="53398">MPQPGGTSPQQQPKAHRRSHRKSRNGCVECKRRHIRCDERRPACANCAIAERACVFPPVKDRPLRKKGLSPSHSPPGAETHARTDDWSPSATAWNSGDARTPRTPSDTALPQLSRTQSHPTTSEPSPLPSFGESFPQSYEPSWSDPPLFTADHLSLLYHITLTRDSFFMTPGQDTDILEMALRFASSHPYFIDEVLALAALHKATTTSPSDPAPLLHVATELQTRAIARFTRLSSTLPPDDMASSIPRFLFAATLSLHDLADTLSSVRALHHSQFHVFVNRFVDCFRIHHGVRAIIRPTWQHLVASELEPLLTLTHKARMDVEPGARGESKGGHECRPLHDLLDSSDLGPATVTACREAVDRLQWAFDMYRDLPTPVAGPHAASAFSVTVSTDYLDVLRRLQPEAVVVLAYYGVLLHRCRHFWIFGDAGAFVVRAIAQHLGAYWQGVMAWPLSTVEGAADEEAGRTDGRMNGVLDSRYGTAKT</sequence>
<dbReference type="EMBL" id="JELW01000018">
    <property type="protein sequence ID" value="EXU99550.1"/>
    <property type="molecule type" value="Genomic_DNA"/>
</dbReference>
<dbReference type="Pfam" id="PF00172">
    <property type="entry name" value="Zn_clus"/>
    <property type="match status" value="1"/>
</dbReference>
<reference evidence="4 5" key="1">
    <citation type="submission" date="2014-02" db="EMBL/GenBank/DDBJ databases">
        <title>The genome sequence of the entomopathogenic fungus Metarhizium robertsii ARSEF 2575.</title>
        <authorList>
            <person name="Giuliano Garisto Donzelli B."/>
            <person name="Roe B.A."/>
            <person name="Macmil S.L."/>
            <person name="Krasnoff S.B."/>
            <person name="Gibson D.M."/>
        </authorList>
    </citation>
    <scope>NUCLEOTIDE SEQUENCE [LARGE SCALE GENOMIC DNA]</scope>
    <source>
        <strain evidence="4 5">ARSEF 2575</strain>
    </source>
</reference>
<dbReference type="SUPFAM" id="SSF57701">
    <property type="entry name" value="Zn2/Cys6 DNA-binding domain"/>
    <property type="match status" value="1"/>
</dbReference>
<dbReference type="PANTHER" id="PTHR47784:SF4">
    <property type="entry name" value="ZN(II)2CYS6 TRANSCRIPTION FACTOR (EUROFUNG)"/>
    <property type="match status" value="1"/>
</dbReference>
<dbReference type="SMART" id="SM00066">
    <property type="entry name" value="GAL4"/>
    <property type="match status" value="1"/>
</dbReference>
<proteinExistence type="predicted"/>
<feature type="compositionally biased region" description="Low complexity" evidence="2">
    <location>
        <begin position="1"/>
        <end position="13"/>
    </location>
</feature>
<dbReference type="InterPro" id="IPR036864">
    <property type="entry name" value="Zn2-C6_fun-type_DNA-bd_sf"/>
</dbReference>
<gene>
    <name evidence="4" type="ORF">X797_007361</name>
</gene>
<keyword evidence="1" id="KW-0539">Nucleus</keyword>
<dbReference type="GO" id="GO:0008270">
    <property type="term" value="F:zinc ion binding"/>
    <property type="evidence" value="ECO:0007669"/>
    <property type="project" value="InterPro"/>
</dbReference>
<dbReference type="eggNOG" id="ENOG502QRM1">
    <property type="taxonomic scope" value="Eukaryota"/>
</dbReference>
<evidence type="ECO:0000259" key="3">
    <source>
        <dbReference type="PROSITE" id="PS50048"/>
    </source>
</evidence>
<feature type="compositionally biased region" description="Polar residues" evidence="2">
    <location>
        <begin position="103"/>
        <end position="125"/>
    </location>
</feature>
<evidence type="ECO:0000313" key="5">
    <source>
        <dbReference type="Proteomes" id="UP000030151"/>
    </source>
</evidence>
<dbReference type="PANTHER" id="PTHR47784">
    <property type="entry name" value="STEROL UPTAKE CONTROL PROTEIN 2"/>
    <property type="match status" value="1"/>
</dbReference>
<dbReference type="PROSITE" id="PS00463">
    <property type="entry name" value="ZN2_CY6_FUNGAL_1"/>
    <property type="match status" value="1"/>
</dbReference>
<dbReference type="OrthoDB" id="4937900at2759"/>
<evidence type="ECO:0000313" key="4">
    <source>
        <dbReference type="EMBL" id="EXU99550.1"/>
    </source>
</evidence>
<dbReference type="CDD" id="cd00067">
    <property type="entry name" value="GAL4"/>
    <property type="match status" value="1"/>
</dbReference>
<dbReference type="GO" id="GO:0001228">
    <property type="term" value="F:DNA-binding transcription activator activity, RNA polymerase II-specific"/>
    <property type="evidence" value="ECO:0007669"/>
    <property type="project" value="TreeGrafter"/>
</dbReference>
<dbReference type="InterPro" id="IPR053157">
    <property type="entry name" value="Sterol_Uptake_Regulator"/>
</dbReference>
<name>A0A014QY61_9HYPO</name>
<dbReference type="AlphaFoldDB" id="A0A014QY61"/>
<evidence type="ECO:0000256" key="1">
    <source>
        <dbReference type="ARBA" id="ARBA00023242"/>
    </source>
</evidence>
<feature type="compositionally biased region" description="Basic residues" evidence="2">
    <location>
        <begin position="14"/>
        <end position="24"/>
    </location>
</feature>
<dbReference type="Gene3D" id="4.10.240.10">
    <property type="entry name" value="Zn(2)-C6 fungal-type DNA-binding domain"/>
    <property type="match status" value="1"/>
</dbReference>
<evidence type="ECO:0000256" key="2">
    <source>
        <dbReference type="SAM" id="MobiDB-lite"/>
    </source>
</evidence>